<evidence type="ECO:0000313" key="6">
    <source>
        <dbReference type="Proteomes" id="UP000730618"/>
    </source>
</evidence>
<dbReference type="PROSITE" id="PS01117">
    <property type="entry name" value="HTH_MARR_1"/>
    <property type="match status" value="1"/>
</dbReference>
<dbReference type="InterPro" id="IPR039422">
    <property type="entry name" value="MarR/SlyA-like"/>
</dbReference>
<dbReference type="InterPro" id="IPR000835">
    <property type="entry name" value="HTH_MarR-typ"/>
</dbReference>
<dbReference type="Proteomes" id="UP000730618">
    <property type="component" value="Unassembled WGS sequence"/>
</dbReference>
<keyword evidence="6" id="KW-1185">Reference proteome</keyword>
<organism evidence="5 6">
    <name type="scientific">Paenibacillus allorhizosphaerae</name>
    <dbReference type="NCBI Taxonomy" id="2849866"/>
    <lineage>
        <taxon>Bacteria</taxon>
        <taxon>Bacillati</taxon>
        <taxon>Bacillota</taxon>
        <taxon>Bacilli</taxon>
        <taxon>Bacillales</taxon>
        <taxon>Paenibacillaceae</taxon>
        <taxon>Paenibacillus</taxon>
    </lineage>
</organism>
<dbReference type="SMART" id="SM00347">
    <property type="entry name" value="HTH_MARR"/>
    <property type="match status" value="1"/>
</dbReference>
<sequence>MDYQDPIVKQSAAVLQSLWAINKITTRLSQQNASGLGLSLQQMAVLNTLFSSPGITLKEVTEKLDSAKSTISVSVDGLVRLGLVERLPSAGDRREVQLRLTAEGIELSKKSSQNAYSYRAMVSALSSMSKEDIDTLLRIHQELQARLEQFRIESD</sequence>
<gene>
    <name evidence="5" type="ORF">PAECIP111802_04009</name>
</gene>
<protein>
    <recommendedName>
        <fullName evidence="4">HTH marR-type domain-containing protein</fullName>
    </recommendedName>
</protein>
<evidence type="ECO:0000256" key="1">
    <source>
        <dbReference type="ARBA" id="ARBA00023015"/>
    </source>
</evidence>
<accession>A0ABM8VKS1</accession>
<keyword evidence="3" id="KW-0804">Transcription</keyword>
<name>A0ABM8VKS1_9BACL</name>
<evidence type="ECO:0000256" key="2">
    <source>
        <dbReference type="ARBA" id="ARBA00023125"/>
    </source>
</evidence>
<evidence type="ECO:0000256" key="3">
    <source>
        <dbReference type="ARBA" id="ARBA00023163"/>
    </source>
</evidence>
<reference evidence="5 6" key="1">
    <citation type="submission" date="2021-06" db="EMBL/GenBank/DDBJ databases">
        <authorList>
            <person name="Criscuolo A."/>
        </authorList>
    </citation>
    <scope>NUCLEOTIDE SEQUENCE [LARGE SCALE GENOMIC DNA]</scope>
    <source>
        <strain evidence="6">CIP 111802</strain>
    </source>
</reference>
<dbReference type="InterPro" id="IPR023187">
    <property type="entry name" value="Tscrpt_reg_MarR-type_CS"/>
</dbReference>
<keyword evidence="2" id="KW-0238">DNA-binding</keyword>
<dbReference type="PROSITE" id="PS50995">
    <property type="entry name" value="HTH_MARR_2"/>
    <property type="match status" value="1"/>
</dbReference>
<dbReference type="Pfam" id="PF12802">
    <property type="entry name" value="MarR_2"/>
    <property type="match status" value="1"/>
</dbReference>
<proteinExistence type="predicted"/>
<dbReference type="RefSeq" id="WP_218100299.1">
    <property type="nucleotide sequence ID" value="NZ_CAJVCE010000011.1"/>
</dbReference>
<dbReference type="PANTHER" id="PTHR33164">
    <property type="entry name" value="TRANSCRIPTIONAL REGULATOR, MARR FAMILY"/>
    <property type="match status" value="1"/>
</dbReference>
<feature type="domain" description="HTH marR-type" evidence="4">
    <location>
        <begin position="11"/>
        <end position="145"/>
    </location>
</feature>
<keyword evidence="1" id="KW-0805">Transcription regulation</keyword>
<evidence type="ECO:0000259" key="4">
    <source>
        <dbReference type="PROSITE" id="PS50995"/>
    </source>
</evidence>
<evidence type="ECO:0000313" key="5">
    <source>
        <dbReference type="EMBL" id="CAG7647583.1"/>
    </source>
</evidence>
<dbReference type="EMBL" id="CAJVCE010000011">
    <property type="protein sequence ID" value="CAG7647583.1"/>
    <property type="molecule type" value="Genomic_DNA"/>
</dbReference>
<dbReference type="PANTHER" id="PTHR33164:SF99">
    <property type="entry name" value="MARR FAMILY REGULATORY PROTEIN"/>
    <property type="match status" value="1"/>
</dbReference>
<comment type="caution">
    <text evidence="5">The sequence shown here is derived from an EMBL/GenBank/DDBJ whole genome shotgun (WGS) entry which is preliminary data.</text>
</comment>